<dbReference type="InterPro" id="IPR022572">
    <property type="entry name" value="DNA_rep/recomb_RecO_N"/>
</dbReference>
<dbReference type="InterPro" id="IPR012340">
    <property type="entry name" value="NA-bd_OB-fold"/>
</dbReference>
<dbReference type="HAMAP" id="MF_00201">
    <property type="entry name" value="RecO"/>
    <property type="match status" value="1"/>
</dbReference>
<organism evidence="9 10">
    <name type="scientific">Crateriforma conspicua</name>
    <dbReference type="NCBI Taxonomy" id="2527996"/>
    <lineage>
        <taxon>Bacteria</taxon>
        <taxon>Pseudomonadati</taxon>
        <taxon>Planctomycetota</taxon>
        <taxon>Planctomycetia</taxon>
        <taxon>Planctomycetales</taxon>
        <taxon>Planctomycetaceae</taxon>
        <taxon>Crateriforma</taxon>
    </lineage>
</organism>
<proteinExistence type="inferred from homology"/>
<dbReference type="PANTHER" id="PTHR33991">
    <property type="entry name" value="DNA REPAIR PROTEIN RECO"/>
    <property type="match status" value="1"/>
</dbReference>
<dbReference type="Gene3D" id="1.20.1440.120">
    <property type="entry name" value="Recombination protein O, C-terminal domain"/>
    <property type="match status" value="1"/>
</dbReference>
<dbReference type="SUPFAM" id="SSF57863">
    <property type="entry name" value="ArfGap/RecO-like zinc finger"/>
    <property type="match status" value="1"/>
</dbReference>
<comment type="caution">
    <text evidence="9">The sequence shown here is derived from an EMBL/GenBank/DDBJ whole genome shotgun (WGS) entry which is preliminary data.</text>
</comment>
<evidence type="ECO:0000259" key="8">
    <source>
        <dbReference type="Pfam" id="PF11967"/>
    </source>
</evidence>
<protein>
    <recommendedName>
        <fullName evidence="2 7">DNA repair protein RecO</fullName>
    </recommendedName>
    <alternativeName>
        <fullName evidence="6 7">Recombination protein O</fullName>
    </alternativeName>
</protein>
<evidence type="ECO:0000256" key="5">
    <source>
        <dbReference type="ARBA" id="ARBA00023204"/>
    </source>
</evidence>
<evidence type="ECO:0000313" key="10">
    <source>
        <dbReference type="Proteomes" id="UP000316476"/>
    </source>
</evidence>
<evidence type="ECO:0000256" key="4">
    <source>
        <dbReference type="ARBA" id="ARBA00023172"/>
    </source>
</evidence>
<dbReference type="GO" id="GO:0006302">
    <property type="term" value="P:double-strand break repair"/>
    <property type="evidence" value="ECO:0007669"/>
    <property type="project" value="TreeGrafter"/>
</dbReference>
<dbReference type="OrthoDB" id="9797083at2"/>
<evidence type="ECO:0000256" key="2">
    <source>
        <dbReference type="ARBA" id="ARBA00021310"/>
    </source>
</evidence>
<dbReference type="RefSeq" id="WP_146410434.1">
    <property type="nucleotide sequence ID" value="NZ_SJPZ01000001.1"/>
</dbReference>
<gene>
    <name evidence="7 9" type="primary">recO</name>
    <name evidence="9" type="ORF">V7x_03670</name>
</gene>
<comment type="function">
    <text evidence="7">Involved in DNA repair and RecF pathway recombination.</text>
</comment>
<comment type="similarity">
    <text evidence="1 7">Belongs to the RecO family.</text>
</comment>
<evidence type="ECO:0000256" key="7">
    <source>
        <dbReference type="HAMAP-Rule" id="MF_00201"/>
    </source>
</evidence>
<reference evidence="9 10" key="1">
    <citation type="submission" date="2019-02" db="EMBL/GenBank/DDBJ databases">
        <title>Deep-cultivation of Planctomycetes and their phenomic and genomic characterization uncovers novel biology.</title>
        <authorList>
            <person name="Wiegand S."/>
            <person name="Jogler M."/>
            <person name="Boedeker C."/>
            <person name="Pinto D."/>
            <person name="Vollmers J."/>
            <person name="Rivas-Marin E."/>
            <person name="Kohn T."/>
            <person name="Peeters S.H."/>
            <person name="Heuer A."/>
            <person name="Rast P."/>
            <person name="Oberbeckmann S."/>
            <person name="Bunk B."/>
            <person name="Jeske O."/>
            <person name="Meyerdierks A."/>
            <person name="Storesund J.E."/>
            <person name="Kallscheuer N."/>
            <person name="Luecker S."/>
            <person name="Lage O.M."/>
            <person name="Pohl T."/>
            <person name="Merkel B.J."/>
            <person name="Hornburger P."/>
            <person name="Mueller R.-W."/>
            <person name="Bruemmer F."/>
            <person name="Labrenz M."/>
            <person name="Spormann A.M."/>
            <person name="Op Den Camp H."/>
            <person name="Overmann J."/>
            <person name="Amann R."/>
            <person name="Jetten M.S.M."/>
            <person name="Mascher T."/>
            <person name="Medema M.H."/>
            <person name="Devos D.P."/>
            <person name="Kaster A.-K."/>
            <person name="Ovreas L."/>
            <person name="Rohde M."/>
            <person name="Galperin M.Y."/>
            <person name="Jogler C."/>
        </authorList>
    </citation>
    <scope>NUCLEOTIDE SEQUENCE [LARGE SCALE GENOMIC DNA]</scope>
    <source>
        <strain evidence="9 10">V7</strain>
    </source>
</reference>
<dbReference type="AlphaFoldDB" id="A0A5C6FUM8"/>
<dbReference type="InterPro" id="IPR042242">
    <property type="entry name" value="RecO_C"/>
</dbReference>
<accession>A0A5C6FUM8</accession>
<keyword evidence="3 7" id="KW-0227">DNA damage</keyword>
<dbReference type="InterPro" id="IPR037278">
    <property type="entry name" value="ARFGAP/RecO"/>
</dbReference>
<sequence>MVGETSIAVVLRTVEFSETSLIVTMLSRDFGRLSALAKGARRPKGPFEGSLDLLSVCRVVVIRKPHAGLDLLTEAKLHRRFRAAEKSLQRTYAGYYVAEMLRLLTDDHDPLPELYDLTIQTLTQIDGTGNVPMALLRFDTAALKLLGNAPGLDRCTHCGSSVQPESRLSFALDAGGLVCQTCRSRQQQVISLGRETVDILRGLFNLPLDVPQADPFASRHYGPIRTLINRYLQSLLGKSPRMMPYLPNQLETEFNGRGVK</sequence>
<dbReference type="EMBL" id="SJPZ01000001">
    <property type="protein sequence ID" value="TWU64823.1"/>
    <property type="molecule type" value="Genomic_DNA"/>
</dbReference>
<dbReference type="Gene3D" id="2.40.50.140">
    <property type="entry name" value="Nucleic acid-binding proteins"/>
    <property type="match status" value="1"/>
</dbReference>
<dbReference type="Proteomes" id="UP000316476">
    <property type="component" value="Unassembled WGS sequence"/>
</dbReference>
<evidence type="ECO:0000256" key="6">
    <source>
        <dbReference type="ARBA" id="ARBA00033409"/>
    </source>
</evidence>
<evidence type="ECO:0000256" key="3">
    <source>
        <dbReference type="ARBA" id="ARBA00022763"/>
    </source>
</evidence>
<dbReference type="SUPFAM" id="SSF50249">
    <property type="entry name" value="Nucleic acid-binding proteins"/>
    <property type="match status" value="1"/>
</dbReference>
<dbReference type="NCBIfam" id="TIGR00613">
    <property type="entry name" value="reco"/>
    <property type="match status" value="1"/>
</dbReference>
<evidence type="ECO:0000256" key="1">
    <source>
        <dbReference type="ARBA" id="ARBA00007452"/>
    </source>
</evidence>
<feature type="domain" description="DNA replication/recombination mediator RecO N-terminal" evidence="8">
    <location>
        <begin position="5"/>
        <end position="79"/>
    </location>
</feature>
<name>A0A5C6FUM8_9PLAN</name>
<keyword evidence="4 7" id="KW-0233">DNA recombination</keyword>
<dbReference type="Pfam" id="PF11967">
    <property type="entry name" value="RecO_N"/>
    <property type="match status" value="1"/>
</dbReference>
<dbReference type="Pfam" id="PF02565">
    <property type="entry name" value="RecO_C"/>
    <property type="match status" value="1"/>
</dbReference>
<keyword evidence="5 7" id="KW-0234">DNA repair</keyword>
<dbReference type="GO" id="GO:0006310">
    <property type="term" value="P:DNA recombination"/>
    <property type="evidence" value="ECO:0007669"/>
    <property type="project" value="UniProtKB-UniRule"/>
</dbReference>
<evidence type="ECO:0000313" key="9">
    <source>
        <dbReference type="EMBL" id="TWU64823.1"/>
    </source>
</evidence>
<dbReference type="InterPro" id="IPR003717">
    <property type="entry name" value="RecO"/>
</dbReference>
<dbReference type="GO" id="GO:0043590">
    <property type="term" value="C:bacterial nucleoid"/>
    <property type="evidence" value="ECO:0007669"/>
    <property type="project" value="TreeGrafter"/>
</dbReference>
<dbReference type="PANTHER" id="PTHR33991:SF1">
    <property type="entry name" value="DNA REPAIR PROTEIN RECO"/>
    <property type="match status" value="1"/>
</dbReference>